<evidence type="ECO:0000256" key="1">
    <source>
        <dbReference type="SAM" id="MobiDB-lite"/>
    </source>
</evidence>
<feature type="region of interest" description="Disordered" evidence="1">
    <location>
        <begin position="1"/>
        <end position="163"/>
    </location>
</feature>
<evidence type="ECO:0000313" key="2">
    <source>
        <dbReference type="EMBL" id="KAF6457257.1"/>
    </source>
</evidence>
<evidence type="ECO:0000313" key="3">
    <source>
        <dbReference type="Proteomes" id="UP000593571"/>
    </source>
</evidence>
<name>A0A7J8GBA3_ROUAE</name>
<protein>
    <submittedName>
        <fullName evidence="2">Uncharacterized protein</fullName>
    </submittedName>
</protein>
<organism evidence="2 3">
    <name type="scientific">Rousettus aegyptiacus</name>
    <name type="common">Egyptian fruit bat</name>
    <name type="synonym">Pteropus aegyptiacus</name>
    <dbReference type="NCBI Taxonomy" id="9407"/>
    <lineage>
        <taxon>Eukaryota</taxon>
        <taxon>Metazoa</taxon>
        <taxon>Chordata</taxon>
        <taxon>Craniata</taxon>
        <taxon>Vertebrata</taxon>
        <taxon>Euteleostomi</taxon>
        <taxon>Mammalia</taxon>
        <taxon>Eutheria</taxon>
        <taxon>Laurasiatheria</taxon>
        <taxon>Chiroptera</taxon>
        <taxon>Yinpterochiroptera</taxon>
        <taxon>Pteropodoidea</taxon>
        <taxon>Pteropodidae</taxon>
        <taxon>Rousettinae</taxon>
        <taxon>Rousettus</taxon>
    </lineage>
</organism>
<gene>
    <name evidence="2" type="ORF">HJG63_011777</name>
</gene>
<sequence>MSARPALRGTPKAGREVPGKRPRWPRGGGWGGRLPRWTPRLPGTALWPASLGQEPAKANSGYRAGAQTGRQSGASSGPAGPPIKGWCICERPEDRQQQSPPQTSACGRGGGRTSWLPHAQGSEGGGDSFYSKQTNKLFCSKKPKREKEKETKEENMFLPLLEQ</sequence>
<feature type="compositionally biased region" description="Basic and acidic residues" evidence="1">
    <location>
        <begin position="145"/>
        <end position="155"/>
    </location>
</feature>
<reference evidence="2 3" key="1">
    <citation type="journal article" date="2020" name="Nature">
        <title>Six reference-quality genomes reveal evolution of bat adaptations.</title>
        <authorList>
            <person name="Jebb D."/>
            <person name="Huang Z."/>
            <person name="Pippel M."/>
            <person name="Hughes G.M."/>
            <person name="Lavrichenko K."/>
            <person name="Devanna P."/>
            <person name="Winkler S."/>
            <person name="Jermiin L.S."/>
            <person name="Skirmuntt E.C."/>
            <person name="Katzourakis A."/>
            <person name="Burkitt-Gray L."/>
            <person name="Ray D.A."/>
            <person name="Sullivan K.A.M."/>
            <person name="Roscito J.G."/>
            <person name="Kirilenko B.M."/>
            <person name="Davalos L.M."/>
            <person name="Corthals A.P."/>
            <person name="Power M.L."/>
            <person name="Jones G."/>
            <person name="Ransome R.D."/>
            <person name="Dechmann D.K.N."/>
            <person name="Locatelli A.G."/>
            <person name="Puechmaille S.J."/>
            <person name="Fedrigo O."/>
            <person name="Jarvis E.D."/>
            <person name="Hiller M."/>
            <person name="Vernes S.C."/>
            <person name="Myers E.W."/>
            <person name="Teeling E.C."/>
        </authorList>
    </citation>
    <scope>NUCLEOTIDE SEQUENCE [LARGE SCALE GENOMIC DNA]</scope>
    <source>
        <strain evidence="2">MRouAeg1</strain>
        <tissue evidence="2">Muscle</tissue>
    </source>
</reference>
<keyword evidence="3" id="KW-1185">Reference proteome</keyword>
<comment type="caution">
    <text evidence="2">The sequence shown here is derived from an EMBL/GenBank/DDBJ whole genome shotgun (WGS) entry which is preliminary data.</text>
</comment>
<dbReference type="AlphaFoldDB" id="A0A7J8GBA3"/>
<proteinExistence type="predicted"/>
<accession>A0A7J8GBA3</accession>
<dbReference type="EMBL" id="JACASE010000006">
    <property type="protein sequence ID" value="KAF6457257.1"/>
    <property type="molecule type" value="Genomic_DNA"/>
</dbReference>
<dbReference type="Proteomes" id="UP000593571">
    <property type="component" value="Unassembled WGS sequence"/>
</dbReference>